<evidence type="ECO:0000259" key="1">
    <source>
        <dbReference type="Pfam" id="PF13466"/>
    </source>
</evidence>
<dbReference type="Gene3D" id="3.30.750.24">
    <property type="entry name" value="STAS domain"/>
    <property type="match status" value="1"/>
</dbReference>
<dbReference type="InterPro" id="IPR036513">
    <property type="entry name" value="STAS_dom_sf"/>
</dbReference>
<accession>A0ABW9YAQ5</accession>
<comment type="caution">
    <text evidence="2">The sequence shown here is derived from an EMBL/GenBank/DDBJ whole genome shotgun (WGS) entry which is preliminary data.</text>
</comment>
<dbReference type="Pfam" id="PF13466">
    <property type="entry name" value="STAS_2"/>
    <property type="match status" value="1"/>
</dbReference>
<evidence type="ECO:0000313" key="3">
    <source>
        <dbReference type="Proteomes" id="UP001517376"/>
    </source>
</evidence>
<dbReference type="InterPro" id="IPR058548">
    <property type="entry name" value="MlaB-like_STAS"/>
</dbReference>
<dbReference type="RefSeq" id="WP_161768578.1">
    <property type="nucleotide sequence ID" value="NZ_JAAATW010000006.1"/>
</dbReference>
<name>A0ABW9YAQ5_9RHOB</name>
<gene>
    <name evidence="2" type="ORF">GU920_18450</name>
</gene>
<sequence length="98" mass="10063">MTERFILPNRLDSSAAAALAAALLERRGHGLDLDASEVEVMGALAMEVLIAAGRQWSADGQTLAIQAPSLRYAAACEAMGLAPDAPWIGVAAKTGDAA</sequence>
<evidence type="ECO:0000313" key="2">
    <source>
        <dbReference type="EMBL" id="NBE09528.1"/>
    </source>
</evidence>
<feature type="domain" description="MlaB-like STAS" evidence="1">
    <location>
        <begin position="7"/>
        <end position="81"/>
    </location>
</feature>
<protein>
    <submittedName>
        <fullName evidence="2">STAS domain-containing protein</fullName>
    </submittedName>
</protein>
<dbReference type="SUPFAM" id="SSF52091">
    <property type="entry name" value="SpoIIaa-like"/>
    <property type="match status" value="1"/>
</dbReference>
<dbReference type="EMBL" id="JAAATW010000006">
    <property type="protein sequence ID" value="NBE09528.1"/>
    <property type="molecule type" value="Genomic_DNA"/>
</dbReference>
<dbReference type="Proteomes" id="UP001517376">
    <property type="component" value="Unassembled WGS sequence"/>
</dbReference>
<reference evidence="3" key="1">
    <citation type="submission" date="2020-01" db="EMBL/GenBank/DDBJ databases">
        <title>Sphingomonas sp. strain CSW-10.</title>
        <authorList>
            <person name="Chen W.-M."/>
        </authorList>
    </citation>
    <scope>NUCLEOTIDE SEQUENCE [LARGE SCALE GENOMIC DNA]</scope>
    <source>
        <strain evidence="3">CCP-1</strain>
    </source>
</reference>
<keyword evidence="3" id="KW-1185">Reference proteome</keyword>
<proteinExistence type="predicted"/>
<organism evidence="2 3">
    <name type="scientific">Paragemmobacter ruber</name>
    <dbReference type="NCBI Taxonomy" id="1985673"/>
    <lineage>
        <taxon>Bacteria</taxon>
        <taxon>Pseudomonadati</taxon>
        <taxon>Pseudomonadota</taxon>
        <taxon>Alphaproteobacteria</taxon>
        <taxon>Rhodobacterales</taxon>
        <taxon>Paracoccaceae</taxon>
        <taxon>Paragemmobacter</taxon>
    </lineage>
</organism>